<sequence length="156" mass="17903">MSPRFQQFCTAMVRQVCFSYGAVRLEIDEVSFGESTVPHSHTVDGTRKASRLGSQTKAGQYGFTLWLEDRSDRMNRNPYSGMPAKFATSQSPTLTNSAAWTNCIQPIWIAAKVMSHPSEHHAILRIYERIERELGWKTRSRRDDLKSWWGDTDDDD</sequence>
<gene>
    <name evidence="1" type="ORF">LSUE1_G004694</name>
</gene>
<name>A0A8T9CHC7_9HELO</name>
<proteinExistence type="predicted"/>
<reference evidence="1 2" key="1">
    <citation type="submission" date="2018-05" db="EMBL/GenBank/DDBJ databases">
        <title>Genome sequencing and assembly of the regulated plant pathogen Lachnellula willkommii and related sister species for the development of diagnostic species identification markers.</title>
        <authorList>
            <person name="Giroux E."/>
            <person name="Bilodeau G."/>
        </authorList>
    </citation>
    <scope>NUCLEOTIDE SEQUENCE [LARGE SCALE GENOMIC DNA]</scope>
    <source>
        <strain evidence="1 2">CBS 268.59</strain>
    </source>
</reference>
<evidence type="ECO:0000313" key="1">
    <source>
        <dbReference type="EMBL" id="TVY82173.1"/>
    </source>
</evidence>
<comment type="caution">
    <text evidence="1">The sequence shown here is derived from an EMBL/GenBank/DDBJ whole genome shotgun (WGS) entry which is preliminary data.</text>
</comment>
<keyword evidence="2" id="KW-1185">Reference proteome</keyword>
<dbReference type="OrthoDB" id="415590at2759"/>
<organism evidence="1 2">
    <name type="scientific">Lachnellula suecica</name>
    <dbReference type="NCBI Taxonomy" id="602035"/>
    <lineage>
        <taxon>Eukaryota</taxon>
        <taxon>Fungi</taxon>
        <taxon>Dikarya</taxon>
        <taxon>Ascomycota</taxon>
        <taxon>Pezizomycotina</taxon>
        <taxon>Leotiomycetes</taxon>
        <taxon>Helotiales</taxon>
        <taxon>Lachnaceae</taxon>
        <taxon>Lachnellula</taxon>
    </lineage>
</organism>
<dbReference type="Proteomes" id="UP000469558">
    <property type="component" value="Unassembled WGS sequence"/>
</dbReference>
<accession>A0A8T9CHC7</accession>
<dbReference type="EMBL" id="QGMK01000360">
    <property type="protein sequence ID" value="TVY82173.1"/>
    <property type="molecule type" value="Genomic_DNA"/>
</dbReference>
<dbReference type="AlphaFoldDB" id="A0A8T9CHC7"/>
<protein>
    <submittedName>
        <fullName evidence="1">Uncharacterized protein</fullName>
    </submittedName>
</protein>
<evidence type="ECO:0000313" key="2">
    <source>
        <dbReference type="Proteomes" id="UP000469558"/>
    </source>
</evidence>